<sequence length="401" mass="44943">MSSSKHILPFQLAILLLAIVSVSIGCGRTAQHPPESDHQIWRFAIEESEGSVQHVYATQFKRQIEAATSGGVEVVVYPYGTLGTSTQITEQLNLGALEFAMASPGSIGKFIPETQVFLLHFVLSNSDIVNQQILSSPEVLETFDTLYRDKGLKLLSIFPEGEMVWTTQKEVRSPKDFQGVKIRVMTSPMLIDAYAAYGASPTPLPYAEVYSALQLGMVDAQVNPIFAIERQKFFEVTEWLIFPGHAHFVTTVVANQEFYDNLSEEDQAIVDQTIADLNDYIFEQQVQFQSDRLKAIVREMQQKRAKLNICGDLSDFIESLSTQERQELIDDNPFLNITPALTPAERERFQQASKEARKTFLQIGGPKADEILSLIRQVKNRVLDNAAQVEPQSESRLPGPE</sequence>
<evidence type="ECO:0000313" key="5">
    <source>
        <dbReference type="Proteomes" id="UP000323917"/>
    </source>
</evidence>
<dbReference type="OrthoDB" id="9776801at2"/>
<keyword evidence="2" id="KW-0813">Transport</keyword>
<dbReference type="GO" id="GO:0055085">
    <property type="term" value="P:transmembrane transport"/>
    <property type="evidence" value="ECO:0007669"/>
    <property type="project" value="InterPro"/>
</dbReference>
<gene>
    <name evidence="4" type="primary">yiaO_2</name>
    <name evidence="4" type="ORF">Pr1d_47640</name>
</gene>
<dbReference type="Pfam" id="PF03480">
    <property type="entry name" value="DctP"/>
    <property type="match status" value="1"/>
</dbReference>
<accession>A0A5B9QHK3</accession>
<name>A0A5B9QHK3_9BACT</name>
<dbReference type="NCBIfam" id="NF037995">
    <property type="entry name" value="TRAP_S1"/>
    <property type="match status" value="1"/>
</dbReference>
<protein>
    <submittedName>
        <fullName evidence="4">2,3-diketo-L-gulonate-binding periplasmic protein YiaO</fullName>
    </submittedName>
</protein>
<dbReference type="KEGG" id="bgok:Pr1d_47640"/>
<dbReference type="PANTHER" id="PTHR33376">
    <property type="match status" value="1"/>
</dbReference>
<keyword evidence="5" id="KW-1185">Reference proteome</keyword>
<dbReference type="InterPro" id="IPR038404">
    <property type="entry name" value="TRAP_DctP_sf"/>
</dbReference>
<dbReference type="Gene3D" id="3.40.190.170">
    <property type="entry name" value="Bacterial extracellular solute-binding protein, family 7"/>
    <property type="match status" value="1"/>
</dbReference>
<reference evidence="4 5" key="1">
    <citation type="submission" date="2019-08" db="EMBL/GenBank/DDBJ databases">
        <title>Deep-cultivation of Planctomycetes and their phenomic and genomic characterization uncovers novel biology.</title>
        <authorList>
            <person name="Wiegand S."/>
            <person name="Jogler M."/>
            <person name="Boedeker C."/>
            <person name="Pinto D."/>
            <person name="Vollmers J."/>
            <person name="Rivas-Marin E."/>
            <person name="Kohn T."/>
            <person name="Peeters S.H."/>
            <person name="Heuer A."/>
            <person name="Rast P."/>
            <person name="Oberbeckmann S."/>
            <person name="Bunk B."/>
            <person name="Jeske O."/>
            <person name="Meyerdierks A."/>
            <person name="Storesund J.E."/>
            <person name="Kallscheuer N."/>
            <person name="Luecker S."/>
            <person name="Lage O.M."/>
            <person name="Pohl T."/>
            <person name="Merkel B.J."/>
            <person name="Hornburger P."/>
            <person name="Mueller R.-W."/>
            <person name="Bruemmer F."/>
            <person name="Labrenz M."/>
            <person name="Spormann A.M."/>
            <person name="Op den Camp H."/>
            <person name="Overmann J."/>
            <person name="Amann R."/>
            <person name="Jetten M.S.M."/>
            <person name="Mascher T."/>
            <person name="Medema M.H."/>
            <person name="Devos D.P."/>
            <person name="Kaster A.-K."/>
            <person name="Ovreas L."/>
            <person name="Rohde M."/>
            <person name="Galperin M.Y."/>
            <person name="Jogler C."/>
        </authorList>
    </citation>
    <scope>NUCLEOTIDE SEQUENCE [LARGE SCALE GENOMIC DNA]</scope>
    <source>
        <strain evidence="4 5">Pr1d</strain>
    </source>
</reference>
<evidence type="ECO:0000256" key="2">
    <source>
        <dbReference type="ARBA" id="ARBA00022448"/>
    </source>
</evidence>
<organism evidence="4 5">
    <name type="scientific">Bythopirellula goksoeyrii</name>
    <dbReference type="NCBI Taxonomy" id="1400387"/>
    <lineage>
        <taxon>Bacteria</taxon>
        <taxon>Pseudomonadati</taxon>
        <taxon>Planctomycetota</taxon>
        <taxon>Planctomycetia</taxon>
        <taxon>Pirellulales</taxon>
        <taxon>Lacipirellulaceae</taxon>
        <taxon>Bythopirellula</taxon>
    </lineage>
</organism>
<evidence type="ECO:0000256" key="1">
    <source>
        <dbReference type="ARBA" id="ARBA00009023"/>
    </source>
</evidence>
<dbReference type="PROSITE" id="PS51257">
    <property type="entry name" value="PROKAR_LIPOPROTEIN"/>
    <property type="match status" value="1"/>
</dbReference>
<dbReference type="PANTHER" id="PTHR33376:SF7">
    <property type="entry name" value="C4-DICARBOXYLATE-BINDING PROTEIN DCTB"/>
    <property type="match status" value="1"/>
</dbReference>
<keyword evidence="3" id="KW-0732">Signal</keyword>
<dbReference type="InterPro" id="IPR018389">
    <property type="entry name" value="DctP_fam"/>
</dbReference>
<evidence type="ECO:0000256" key="3">
    <source>
        <dbReference type="ARBA" id="ARBA00022729"/>
    </source>
</evidence>
<dbReference type="EMBL" id="CP042913">
    <property type="protein sequence ID" value="QEG37419.1"/>
    <property type="molecule type" value="Genomic_DNA"/>
</dbReference>
<comment type="similarity">
    <text evidence="1">Belongs to the bacterial solute-binding protein 7 family.</text>
</comment>
<proteinExistence type="inferred from homology"/>
<evidence type="ECO:0000313" key="4">
    <source>
        <dbReference type="EMBL" id="QEG37419.1"/>
    </source>
</evidence>
<dbReference type="AlphaFoldDB" id="A0A5B9QHK3"/>
<dbReference type="Proteomes" id="UP000323917">
    <property type="component" value="Chromosome"/>
</dbReference>
<dbReference type="RefSeq" id="WP_148075663.1">
    <property type="nucleotide sequence ID" value="NZ_CP042913.1"/>
</dbReference>